<keyword evidence="5 8" id="KW-0255">Endonuclease</keyword>
<sequence>MLLFALEKALKLTEGIGTESCADYRRRLLGHHPSICIDLAHHYCRLAKAKSHVEANLMLLRTDLYLRLGSGSDSLYLSCPDDELRDFAKWHSRNLEKLIIRTSRRGNSKKVIQLAIGYLEHRELIFPLDSPFEASEEEVAGAIARVKCDLWWRQKIRKLQDIKMETVQIEMGRVNKVAGIYASHNCVKRKFAQAARNKDVLAQCVAENDLGQSFTLLNIAERGVSNPVNRRNELMTRIAGFEAIGKERGHKGVFITLTAPSKYHSFLSKPCVPNPKYQGLTPADAQHYFNGQWRKVRAKLKRDNIAPYGFRVVEPHHDGCPHWHMLLFIEPENEQALIDTLTHYALEINGSEAGAETHRMKVEYIDPKKGTAAGYIAKYISKSIDGANLDADLYGQDAVKSAGRIRAWASTWNIRQFQQIGGPPVTVWRELRRLTAGDKKEAVLESLSDDHLRQIAEAADTGDWQAFTELFGGPVIARKDQPIRPFEIIKDKPSRYDEAAKQLIGLLYQAAEFIQTRFRTWEIKRKESFNTSATALLSSSGGANAPPLEFCQ</sequence>
<name>A0ABV7HLF8_9GAMM</name>
<evidence type="ECO:0000256" key="3">
    <source>
        <dbReference type="ARBA" id="ARBA00022705"/>
    </source>
</evidence>
<comment type="function">
    <text evidence="1">Possible endonuclease which induces a single-strand cut and initiates DNA replication.</text>
</comment>
<dbReference type="Pfam" id="PF05840">
    <property type="entry name" value="Phage_GPA"/>
    <property type="match status" value="1"/>
</dbReference>
<organism evidence="8 9">
    <name type="scientific">Gilvimarinus japonicus</name>
    <dbReference type="NCBI Taxonomy" id="1796469"/>
    <lineage>
        <taxon>Bacteria</taxon>
        <taxon>Pseudomonadati</taxon>
        <taxon>Pseudomonadota</taxon>
        <taxon>Gammaproteobacteria</taxon>
        <taxon>Cellvibrionales</taxon>
        <taxon>Cellvibrionaceae</taxon>
        <taxon>Gilvimarinus</taxon>
    </lineage>
</organism>
<keyword evidence="4" id="KW-0540">Nuclease</keyword>
<evidence type="ECO:0000313" key="9">
    <source>
        <dbReference type="Proteomes" id="UP001595548"/>
    </source>
</evidence>
<feature type="domain" description="Replication gene A protein-like" evidence="7">
    <location>
        <begin position="129"/>
        <end position="386"/>
    </location>
</feature>
<keyword evidence="9" id="KW-1185">Reference proteome</keyword>
<evidence type="ECO:0000313" key="8">
    <source>
        <dbReference type="EMBL" id="MFC3154695.1"/>
    </source>
</evidence>
<dbReference type="GO" id="GO:0004519">
    <property type="term" value="F:endonuclease activity"/>
    <property type="evidence" value="ECO:0007669"/>
    <property type="project" value="UniProtKB-KW"/>
</dbReference>
<dbReference type="RefSeq" id="WP_382415092.1">
    <property type="nucleotide sequence ID" value="NZ_AP031500.1"/>
</dbReference>
<keyword evidence="3" id="KW-0235">DNA replication</keyword>
<reference evidence="9" key="1">
    <citation type="journal article" date="2019" name="Int. J. Syst. Evol. Microbiol.">
        <title>The Global Catalogue of Microorganisms (GCM) 10K type strain sequencing project: providing services to taxonomists for standard genome sequencing and annotation.</title>
        <authorList>
            <consortium name="The Broad Institute Genomics Platform"/>
            <consortium name="The Broad Institute Genome Sequencing Center for Infectious Disease"/>
            <person name="Wu L."/>
            <person name="Ma J."/>
        </authorList>
    </citation>
    <scope>NUCLEOTIDE SEQUENCE [LARGE SCALE GENOMIC DNA]</scope>
    <source>
        <strain evidence="9">KCTC 52141</strain>
    </source>
</reference>
<dbReference type="InterPro" id="IPR008766">
    <property type="entry name" value="Replication_gene_A-like"/>
</dbReference>
<protein>
    <submittedName>
        <fullName evidence="8">Replication endonuclease</fullName>
    </submittedName>
</protein>
<dbReference type="EMBL" id="JBHRTL010000006">
    <property type="protein sequence ID" value="MFC3154695.1"/>
    <property type="molecule type" value="Genomic_DNA"/>
</dbReference>
<dbReference type="Proteomes" id="UP001595548">
    <property type="component" value="Unassembled WGS sequence"/>
</dbReference>
<evidence type="ECO:0000256" key="5">
    <source>
        <dbReference type="ARBA" id="ARBA00022759"/>
    </source>
</evidence>
<proteinExistence type="inferred from homology"/>
<accession>A0ABV7HLF8</accession>
<evidence type="ECO:0000256" key="6">
    <source>
        <dbReference type="ARBA" id="ARBA00022801"/>
    </source>
</evidence>
<evidence type="ECO:0000256" key="1">
    <source>
        <dbReference type="ARBA" id="ARBA00003293"/>
    </source>
</evidence>
<comment type="caution">
    <text evidence="8">The sequence shown here is derived from an EMBL/GenBank/DDBJ whole genome shotgun (WGS) entry which is preliminary data.</text>
</comment>
<comment type="similarity">
    <text evidence="2">Belongs to the phage GPA family.</text>
</comment>
<keyword evidence="6" id="KW-0378">Hydrolase</keyword>
<gene>
    <name evidence="8" type="ORF">ACFOEB_05720</name>
</gene>
<evidence type="ECO:0000256" key="2">
    <source>
        <dbReference type="ARBA" id="ARBA00009260"/>
    </source>
</evidence>
<evidence type="ECO:0000256" key="4">
    <source>
        <dbReference type="ARBA" id="ARBA00022722"/>
    </source>
</evidence>
<evidence type="ECO:0000259" key="7">
    <source>
        <dbReference type="Pfam" id="PF05840"/>
    </source>
</evidence>